<dbReference type="PANTHER" id="PTHR43130">
    <property type="entry name" value="ARAC-FAMILY TRANSCRIPTIONAL REGULATOR"/>
    <property type="match status" value="1"/>
</dbReference>
<comment type="caution">
    <text evidence="2">The sequence shown here is derived from an EMBL/GenBank/DDBJ whole genome shotgun (WGS) entry which is preliminary data.</text>
</comment>
<protein>
    <submittedName>
        <fullName evidence="2">AraC family transcriptional regulator</fullName>
    </submittedName>
</protein>
<dbReference type="OrthoDB" id="6382410at2"/>
<reference evidence="2 3" key="1">
    <citation type="submission" date="2017-07" db="EMBL/GenBank/DDBJ databases">
        <title>Leptospira spp. isolated from tropical soils.</title>
        <authorList>
            <person name="Thibeaux R."/>
            <person name="Iraola G."/>
            <person name="Ferres I."/>
            <person name="Bierque E."/>
            <person name="Girault D."/>
            <person name="Soupe-Gilbert M.-E."/>
            <person name="Picardeau M."/>
            <person name="Goarant C."/>
        </authorList>
    </citation>
    <scope>NUCLEOTIDE SEQUENCE [LARGE SCALE GENOMIC DNA]</scope>
    <source>
        <strain evidence="2 3">ES4-C-A1</strain>
    </source>
</reference>
<dbReference type="Gene3D" id="3.40.50.880">
    <property type="match status" value="1"/>
</dbReference>
<dbReference type="PANTHER" id="PTHR43130:SF14">
    <property type="entry name" value="DJ-1_PFPI DOMAIN-CONTAINING PROTEIN"/>
    <property type="match status" value="1"/>
</dbReference>
<dbReference type="RefSeq" id="WP_100769446.1">
    <property type="nucleotide sequence ID" value="NZ_NPEA01000008.1"/>
</dbReference>
<organism evidence="2 3">
    <name type="scientific">Leptospira neocaledonica</name>
    <dbReference type="NCBI Taxonomy" id="2023192"/>
    <lineage>
        <taxon>Bacteria</taxon>
        <taxon>Pseudomonadati</taxon>
        <taxon>Spirochaetota</taxon>
        <taxon>Spirochaetia</taxon>
        <taxon>Leptospirales</taxon>
        <taxon>Leptospiraceae</taxon>
        <taxon>Leptospira</taxon>
    </lineage>
</organism>
<dbReference type="SUPFAM" id="SSF52317">
    <property type="entry name" value="Class I glutamine amidotransferase-like"/>
    <property type="match status" value="1"/>
</dbReference>
<evidence type="ECO:0000313" key="3">
    <source>
        <dbReference type="Proteomes" id="UP000231843"/>
    </source>
</evidence>
<accession>A0A2M9ZVW1</accession>
<sequence length="198" mass="22401">MEQIEVHILAFNEVEVLDLSGPYEVFSITENENKEKLFKVSIVAEKKELLYARNRFPVFPHLTLEEAGVPDILVIPGGYGAEEIEIHNKKLLGWIKEMEPKVKILASICTGAFLLAEAGILDGLEVTTHWMDQDTLRKNYPKIKKVANEKFIDHGHILTSGGVSRGILMSLYLVEKLVGKKISEFTARRMEFDSYLPS</sequence>
<evidence type="ECO:0000259" key="1">
    <source>
        <dbReference type="Pfam" id="PF01965"/>
    </source>
</evidence>
<keyword evidence="3" id="KW-1185">Reference proteome</keyword>
<evidence type="ECO:0000313" key="2">
    <source>
        <dbReference type="EMBL" id="PJZ76202.1"/>
    </source>
</evidence>
<dbReference type="Pfam" id="PF01965">
    <property type="entry name" value="DJ-1_PfpI"/>
    <property type="match status" value="1"/>
</dbReference>
<dbReference type="Proteomes" id="UP000231843">
    <property type="component" value="Unassembled WGS sequence"/>
</dbReference>
<dbReference type="CDD" id="cd03139">
    <property type="entry name" value="GATase1_PfpI_2"/>
    <property type="match status" value="1"/>
</dbReference>
<name>A0A2M9ZVW1_9LEPT</name>
<dbReference type="InterPro" id="IPR052158">
    <property type="entry name" value="INH-QAR"/>
</dbReference>
<dbReference type="AlphaFoldDB" id="A0A2M9ZVW1"/>
<dbReference type="InterPro" id="IPR002818">
    <property type="entry name" value="DJ-1/PfpI"/>
</dbReference>
<dbReference type="InterPro" id="IPR029062">
    <property type="entry name" value="Class_I_gatase-like"/>
</dbReference>
<gene>
    <name evidence="2" type="ORF">CH365_15385</name>
</gene>
<dbReference type="EMBL" id="NPEA01000008">
    <property type="protein sequence ID" value="PJZ76202.1"/>
    <property type="molecule type" value="Genomic_DNA"/>
</dbReference>
<proteinExistence type="predicted"/>
<feature type="domain" description="DJ-1/PfpI" evidence="1">
    <location>
        <begin position="6"/>
        <end position="175"/>
    </location>
</feature>
<dbReference type="GO" id="GO:0006355">
    <property type="term" value="P:regulation of DNA-templated transcription"/>
    <property type="evidence" value="ECO:0007669"/>
    <property type="project" value="TreeGrafter"/>
</dbReference>